<dbReference type="Proteomes" id="UP001272052">
    <property type="component" value="Unassembled WGS sequence"/>
</dbReference>
<dbReference type="InterPro" id="IPR029044">
    <property type="entry name" value="Nucleotide-diphossugar_trans"/>
</dbReference>
<name>A0ABU3VMD7_9EURY</name>
<keyword evidence="2" id="KW-1185">Reference proteome</keyword>
<proteinExistence type="predicted"/>
<dbReference type="EMBL" id="JAWDKC010000003">
    <property type="protein sequence ID" value="MDV0444563.1"/>
    <property type="molecule type" value="Genomic_DNA"/>
</dbReference>
<dbReference type="RefSeq" id="WP_318784960.1">
    <property type="nucleotide sequence ID" value="NZ_JAWDKC010000003.1"/>
</dbReference>
<protein>
    <submittedName>
        <fullName evidence="1">Phosphoenolpyruvate guanylyltransferase</fullName>
        <ecNumber evidence="1">2.7.7.68</ecNumber>
    </submittedName>
</protein>
<comment type="caution">
    <text evidence="1">The sequence shown here is derived from an EMBL/GenBank/DDBJ whole genome shotgun (WGS) entry which is preliminary data.</text>
</comment>
<gene>
    <name evidence="1" type="primary">fbiD_2</name>
    <name evidence="1" type="ORF">MmiAt1_00910</name>
</gene>
<reference evidence="1 2" key="1">
    <citation type="submission" date="2023-06" db="EMBL/GenBank/DDBJ databases">
        <title>Genome sequence of Methanimicrococcus sp. At1.</title>
        <authorList>
            <person name="Protasov E."/>
            <person name="Platt K."/>
            <person name="Poehlein A."/>
            <person name="Daniel R."/>
            <person name="Brune A."/>
        </authorList>
    </citation>
    <scope>NUCLEOTIDE SEQUENCE [LARGE SCALE GENOMIC DNA]</scope>
    <source>
        <strain evidence="1 2">At1</strain>
    </source>
</reference>
<dbReference type="EC" id="2.7.7.68" evidence="1"/>
<organism evidence="1 2">
    <name type="scientific">Methanimicrococcus hacksteinii</name>
    <dbReference type="NCBI Taxonomy" id="3028293"/>
    <lineage>
        <taxon>Archaea</taxon>
        <taxon>Methanobacteriati</taxon>
        <taxon>Methanobacteriota</taxon>
        <taxon>Stenosarchaea group</taxon>
        <taxon>Methanomicrobia</taxon>
        <taxon>Methanosarcinales</taxon>
        <taxon>Methanosarcinaceae</taxon>
        <taxon>Methanimicrococcus</taxon>
    </lineage>
</organism>
<dbReference type="Gene3D" id="3.90.550.10">
    <property type="entry name" value="Spore Coat Polysaccharide Biosynthesis Protein SpsA, Chain A"/>
    <property type="match status" value="1"/>
</dbReference>
<dbReference type="InterPro" id="IPR002835">
    <property type="entry name" value="CofC"/>
</dbReference>
<sequence>MKPIKTVIPFKPDNPKSRLSSVFSEDERKQFVRLSLENVLSVLKESGIRQIEILSKGELNPEDEMLFDSMADESFCVSVT</sequence>
<evidence type="ECO:0000313" key="1">
    <source>
        <dbReference type="EMBL" id="MDV0444563.1"/>
    </source>
</evidence>
<dbReference type="Pfam" id="PF01983">
    <property type="entry name" value="CofC"/>
    <property type="match status" value="1"/>
</dbReference>
<accession>A0ABU3VMD7</accession>
<dbReference type="GO" id="GO:0043814">
    <property type="term" value="F:phospholactate guanylyltransferase activity"/>
    <property type="evidence" value="ECO:0007669"/>
    <property type="project" value="UniProtKB-EC"/>
</dbReference>
<keyword evidence="1" id="KW-0808">Transferase</keyword>
<evidence type="ECO:0000313" key="2">
    <source>
        <dbReference type="Proteomes" id="UP001272052"/>
    </source>
</evidence>
<keyword evidence="1" id="KW-0548">Nucleotidyltransferase</keyword>